<reference evidence="7" key="2">
    <citation type="journal article" date="2023" name="Int. J. Syst. Evol. Microbiol.">
        <title>Streptomyces marispadix sp. nov., isolated from marine beach sediment of the Northern Coast of Portugal.</title>
        <authorList>
            <person name="dos Santos J.D.N."/>
            <person name="Vitorino I.R."/>
            <person name="Kallscheuer N."/>
            <person name="Srivastava A."/>
            <person name="Krautwurst S."/>
            <person name="Marz M."/>
            <person name="Jogler C."/>
            <person name="Lobo Da Cunha A."/>
            <person name="Catita J."/>
            <person name="Goncalves H."/>
            <person name="Gonzalez I."/>
            <person name="Reyes F."/>
            <person name="Lage O.M."/>
        </authorList>
    </citation>
    <scope>NUCLEOTIDE SEQUENCE</scope>
    <source>
        <strain evidence="7">M600PL45_2</strain>
    </source>
</reference>
<dbReference type="PRINTS" id="PR00719">
    <property type="entry name" value="LMWPTPASE"/>
</dbReference>
<dbReference type="CDD" id="cd16343">
    <property type="entry name" value="LMWPTP"/>
    <property type="match status" value="1"/>
</dbReference>
<evidence type="ECO:0000256" key="5">
    <source>
        <dbReference type="SAM" id="MobiDB-lite"/>
    </source>
</evidence>
<name>A0ABS9SZ08_9ACTN</name>
<dbReference type="InterPro" id="IPR050438">
    <property type="entry name" value="LMW_PTPase"/>
</dbReference>
<dbReference type="InterPro" id="IPR036196">
    <property type="entry name" value="Ptyr_pPase_sf"/>
</dbReference>
<dbReference type="InterPro" id="IPR017867">
    <property type="entry name" value="Tyr_phospatase_low_mol_wt"/>
</dbReference>
<dbReference type="PANTHER" id="PTHR11717">
    <property type="entry name" value="LOW MOLECULAR WEIGHT PROTEIN TYROSINE PHOSPHATASE"/>
    <property type="match status" value="1"/>
</dbReference>
<dbReference type="Pfam" id="PF01451">
    <property type="entry name" value="LMWPc"/>
    <property type="match status" value="1"/>
</dbReference>
<feature type="domain" description="Phosphotyrosine protein phosphatase I" evidence="6">
    <location>
        <begin position="4"/>
        <end position="158"/>
    </location>
</feature>
<proteinExistence type="inferred from homology"/>
<dbReference type="Gene3D" id="3.40.50.2300">
    <property type="match status" value="1"/>
</dbReference>
<sequence>MDTFRVCFVCTGNICRSPMAEAVFRSHVADAGLEDRITASSAGTGGWHVGDPADPRTAETLESAGYELVHSARQFEPAWFDGQDLVVALDEGHERELRAMAPTPEDAAKVRLLRSYDPTASERDGFGFDVPDPYYGGSSGFEEVLKLVEAAVPGLLSEVAATLDERSAGAGAGAGGATAAHRGPAHRAPRHGGASHEAPRKEAG</sequence>
<keyword evidence="8" id="KW-1185">Reference proteome</keyword>
<evidence type="ECO:0000256" key="1">
    <source>
        <dbReference type="ARBA" id="ARBA00011063"/>
    </source>
</evidence>
<dbReference type="PANTHER" id="PTHR11717:SF7">
    <property type="entry name" value="LOW MOLECULAR WEIGHT PHOSPHOTYROSINE PROTEIN PHOSPHATASE"/>
    <property type="match status" value="1"/>
</dbReference>
<accession>A0ABS9SZ08</accession>
<protein>
    <recommendedName>
        <fullName evidence="2">protein-tyrosine-phosphatase</fullName>
        <ecNumber evidence="2">3.1.3.48</ecNumber>
    </recommendedName>
</protein>
<dbReference type="RefSeq" id="WP_241059990.1">
    <property type="nucleotide sequence ID" value="NZ_JAKWJU010000002.1"/>
</dbReference>
<evidence type="ECO:0000256" key="3">
    <source>
        <dbReference type="ARBA" id="ARBA00022801"/>
    </source>
</evidence>
<keyword evidence="4" id="KW-0904">Protein phosphatase</keyword>
<comment type="caution">
    <text evidence="7">The sequence shown here is derived from an EMBL/GenBank/DDBJ whole genome shotgun (WGS) entry which is preliminary data.</text>
</comment>
<dbReference type="InterPro" id="IPR023485">
    <property type="entry name" value="Ptyr_pPase"/>
</dbReference>
<organism evidence="7 8">
    <name type="scientific">Streptomyces marispadix</name>
    <dbReference type="NCBI Taxonomy" id="2922868"/>
    <lineage>
        <taxon>Bacteria</taxon>
        <taxon>Bacillati</taxon>
        <taxon>Actinomycetota</taxon>
        <taxon>Actinomycetes</taxon>
        <taxon>Kitasatosporales</taxon>
        <taxon>Streptomycetaceae</taxon>
        <taxon>Streptomyces</taxon>
    </lineage>
</organism>
<gene>
    <name evidence="7" type="ORF">MMA15_14230</name>
</gene>
<keyword evidence="3" id="KW-0378">Hydrolase</keyword>
<dbReference type="EMBL" id="JAKWJU010000002">
    <property type="protein sequence ID" value="MCH6161508.1"/>
    <property type="molecule type" value="Genomic_DNA"/>
</dbReference>
<evidence type="ECO:0000259" key="6">
    <source>
        <dbReference type="SMART" id="SM00226"/>
    </source>
</evidence>
<evidence type="ECO:0000313" key="7">
    <source>
        <dbReference type="EMBL" id="MCH6161508.1"/>
    </source>
</evidence>
<dbReference type="SUPFAM" id="SSF52788">
    <property type="entry name" value="Phosphotyrosine protein phosphatases I"/>
    <property type="match status" value="1"/>
</dbReference>
<evidence type="ECO:0000256" key="2">
    <source>
        <dbReference type="ARBA" id="ARBA00013064"/>
    </source>
</evidence>
<dbReference type="SMART" id="SM00226">
    <property type="entry name" value="LMWPc"/>
    <property type="match status" value="1"/>
</dbReference>
<evidence type="ECO:0000256" key="4">
    <source>
        <dbReference type="ARBA" id="ARBA00022912"/>
    </source>
</evidence>
<comment type="similarity">
    <text evidence="1">Belongs to the low molecular weight phosphotyrosine protein phosphatase family.</text>
</comment>
<feature type="region of interest" description="Disordered" evidence="5">
    <location>
        <begin position="168"/>
        <end position="204"/>
    </location>
</feature>
<dbReference type="EC" id="3.1.3.48" evidence="2"/>
<evidence type="ECO:0000313" key="8">
    <source>
        <dbReference type="Proteomes" id="UP001166784"/>
    </source>
</evidence>
<dbReference type="Proteomes" id="UP001166784">
    <property type="component" value="Unassembled WGS sequence"/>
</dbReference>
<reference evidence="7" key="1">
    <citation type="submission" date="2022-03" db="EMBL/GenBank/DDBJ databases">
        <authorList>
            <person name="Santos J.D.N."/>
            <person name="Kallscheuer N."/>
            <person name="Jogler C."/>
            <person name="Lage O.M."/>
        </authorList>
    </citation>
    <scope>NUCLEOTIDE SEQUENCE</scope>
    <source>
        <strain evidence="7">M600PL45_2</strain>
    </source>
</reference>